<reference evidence="2 3" key="1">
    <citation type="journal article" date="2016" name="Genome Announc.">
        <title>First Complete Genome Sequence of a Subdivision 6 Acidobacterium Strain.</title>
        <authorList>
            <person name="Huang S."/>
            <person name="Vieira S."/>
            <person name="Bunk B."/>
            <person name="Riedel T."/>
            <person name="Sproer C."/>
            <person name="Overmann J."/>
        </authorList>
    </citation>
    <scope>NUCLEOTIDE SEQUENCE [LARGE SCALE GENOMIC DNA]</scope>
    <source>
        <strain evidence="3">DSM 100886 HEG_-6_39</strain>
    </source>
</reference>
<dbReference type="GO" id="GO:0006508">
    <property type="term" value="P:proteolysis"/>
    <property type="evidence" value="ECO:0007669"/>
    <property type="project" value="InterPro"/>
</dbReference>
<proteinExistence type="predicted"/>
<gene>
    <name evidence="2" type="ORF">LuPra_04096</name>
</gene>
<dbReference type="EMBL" id="CP015136">
    <property type="protein sequence ID" value="AMY10853.1"/>
    <property type="molecule type" value="Genomic_DNA"/>
</dbReference>
<organism evidence="2 3">
    <name type="scientific">Luteitalea pratensis</name>
    <dbReference type="NCBI Taxonomy" id="1855912"/>
    <lineage>
        <taxon>Bacteria</taxon>
        <taxon>Pseudomonadati</taxon>
        <taxon>Acidobacteriota</taxon>
        <taxon>Vicinamibacteria</taxon>
        <taxon>Vicinamibacterales</taxon>
        <taxon>Vicinamibacteraceae</taxon>
        <taxon>Luteitalea</taxon>
    </lineage>
</organism>
<name>A0A143PRP6_LUTPR</name>
<dbReference type="AlphaFoldDB" id="A0A143PRP6"/>
<evidence type="ECO:0000313" key="2">
    <source>
        <dbReference type="EMBL" id="AMY10853.1"/>
    </source>
</evidence>
<accession>A0A143PRP6</accession>
<reference evidence="3" key="2">
    <citation type="submission" date="2016-04" db="EMBL/GenBank/DDBJ databases">
        <title>First Complete Genome Sequence of a Subdivision 6 Acidobacterium.</title>
        <authorList>
            <person name="Huang S."/>
            <person name="Vieira S."/>
            <person name="Bunk B."/>
            <person name="Riedel T."/>
            <person name="Sproeer C."/>
            <person name="Overmann J."/>
        </authorList>
    </citation>
    <scope>NUCLEOTIDE SEQUENCE [LARGE SCALE GENOMIC DNA]</scope>
    <source>
        <strain evidence="3">DSM 100886 HEG_-6_39</strain>
    </source>
</reference>
<dbReference type="Proteomes" id="UP000076079">
    <property type="component" value="Chromosome"/>
</dbReference>
<dbReference type="RefSeq" id="WP_110172455.1">
    <property type="nucleotide sequence ID" value="NZ_CP015136.1"/>
</dbReference>
<dbReference type="Gene3D" id="3.40.50.1460">
    <property type="match status" value="1"/>
</dbReference>
<dbReference type="STRING" id="1855912.LuPra_04096"/>
<dbReference type="InterPro" id="IPR011600">
    <property type="entry name" value="Pept_C14_caspase"/>
</dbReference>
<dbReference type="OrthoDB" id="123407at2"/>
<dbReference type="Pfam" id="PF00656">
    <property type="entry name" value="Peptidase_C14"/>
    <property type="match status" value="1"/>
</dbReference>
<protein>
    <recommendedName>
        <fullName evidence="1">Peptidase C14 caspase domain-containing protein</fullName>
    </recommendedName>
</protein>
<dbReference type="KEGG" id="abac:LuPra_04096"/>
<sequence>MNDYAVVVGINNYPAFDRLEGPVKDAQAFRNWLVEHGSVPPENIREVYSPNVVSADVPPALTQPAIEAVNVHFRELADLTRRNFQKLPRVGRRLYIYLAGHGITPRVTSNSLDSAALLMANADHGSTGLHLAGPAYAEWFRQSHAFEEVILFMDCCRNALDDIEQAPVPFSPVKGGDPTKVKTLNVLATQWDAPSFEQPLGSPPESRGVFTYALLEVLRSGAGQTNGTLTALGLKGALQLSISKLREGDVPQFPRFNLGNLDDIVLFESGTGTTLPKVTIEWNQTFHGKAGDVRDGNDSPLTPPVRVTASATRTEVSLKPGLYSVRFSDGTEALLKVRPGLSNDVQEAGRVTVE</sequence>
<evidence type="ECO:0000313" key="3">
    <source>
        <dbReference type="Proteomes" id="UP000076079"/>
    </source>
</evidence>
<keyword evidence="3" id="KW-1185">Reference proteome</keyword>
<feature type="domain" description="Peptidase C14 caspase" evidence="1">
    <location>
        <begin position="4"/>
        <end position="225"/>
    </location>
</feature>
<dbReference type="GO" id="GO:0004197">
    <property type="term" value="F:cysteine-type endopeptidase activity"/>
    <property type="evidence" value="ECO:0007669"/>
    <property type="project" value="InterPro"/>
</dbReference>
<evidence type="ECO:0000259" key="1">
    <source>
        <dbReference type="Pfam" id="PF00656"/>
    </source>
</evidence>